<proteinExistence type="predicted"/>
<accession>A0AC61SBX0</accession>
<sequence length="134" mass="15690">MKLKCGKCGTEVDEEDSYELGNEQVCEDCYFDSAMPQNPCNPVAQSSTDKFLEAFGEVKPEQLLEEQRKVYEFIREREKVTSMEILQKFSMRQGELTQIFIVLRRFKLAKGARIDNEIYCVPWDYGISEDYDEE</sequence>
<reference evidence="1" key="1">
    <citation type="submission" date="2018-09" db="EMBL/GenBank/DDBJ databases">
        <title>A genomic encyclopedia of anaerobic methanotrophic archaea.</title>
        <authorList>
            <person name="Skennerton C.T."/>
            <person name="Chadwick G.L."/>
            <person name="Laso-Perez R."/>
            <person name="Leu A.O."/>
            <person name="Speth D.R."/>
            <person name="Yu H."/>
            <person name="Morgan-Lang C."/>
            <person name="Hatzenpichler R."/>
            <person name="Goudeau D."/>
            <person name="Malmstrom R."/>
            <person name="Woyke T."/>
            <person name="Hallam S."/>
            <person name="Tyson G.W."/>
            <person name="Wegener G."/>
            <person name="Boetius A."/>
            <person name="Orphan V.J."/>
        </authorList>
    </citation>
    <scope>NUCLEOTIDE SEQUENCE</scope>
    <source>
        <strain evidence="1">CONS3730D10UFb2</strain>
    </source>
</reference>
<comment type="caution">
    <text evidence="1">The sequence shown here is derived from an EMBL/GenBank/DDBJ whole genome shotgun (WGS) entry which is preliminary data.</text>
</comment>
<name>A0AC61SBX0_9EURY</name>
<evidence type="ECO:0000313" key="1">
    <source>
        <dbReference type="EMBL" id="TKY92183.1"/>
    </source>
</evidence>
<protein>
    <submittedName>
        <fullName evidence="1">Uncharacterized protein</fullName>
    </submittedName>
</protein>
<dbReference type="Proteomes" id="UP000315423">
    <property type="component" value="Unassembled WGS sequence"/>
</dbReference>
<gene>
    <name evidence="1" type="ORF">C5S46_01985</name>
</gene>
<organism evidence="1 2">
    <name type="scientific">Candidatus Methanomarinus sp</name>
    <dbReference type="NCBI Taxonomy" id="3386244"/>
    <lineage>
        <taxon>Archaea</taxon>
        <taxon>Methanobacteriati</taxon>
        <taxon>Methanobacteriota</taxon>
        <taxon>Stenosarchaea group</taxon>
        <taxon>Methanomicrobia</taxon>
        <taxon>Methanosarcinales</taxon>
        <taxon>ANME-2 cluster</taxon>
        <taxon>Candidatus Methanocomedenaceae</taxon>
        <taxon>Candidatus Methanomarinus</taxon>
    </lineage>
</organism>
<evidence type="ECO:0000313" key="2">
    <source>
        <dbReference type="Proteomes" id="UP000315423"/>
    </source>
</evidence>
<dbReference type="EMBL" id="QYBA01000065">
    <property type="protein sequence ID" value="TKY92183.1"/>
    <property type="molecule type" value="Genomic_DNA"/>
</dbReference>